<dbReference type="EMBL" id="BLKM01009501">
    <property type="protein sequence ID" value="GFG37002.1"/>
    <property type="molecule type" value="Genomic_DNA"/>
</dbReference>
<keyword evidence="2" id="KW-1185">Reference proteome</keyword>
<dbReference type="Proteomes" id="UP000502823">
    <property type="component" value="Unassembled WGS sequence"/>
</dbReference>
<proteinExistence type="predicted"/>
<reference evidence="2" key="1">
    <citation type="submission" date="2020-01" db="EMBL/GenBank/DDBJ databases">
        <title>Draft genome sequence of the Termite Coptotermes fromosanus.</title>
        <authorList>
            <person name="Itakura S."/>
            <person name="Yosikawa Y."/>
            <person name="Umezawa K."/>
        </authorList>
    </citation>
    <scope>NUCLEOTIDE SEQUENCE [LARGE SCALE GENOMIC DNA]</scope>
</reference>
<gene>
    <name evidence="1" type="ORF">Cfor_05719</name>
</gene>
<accession>A0A6L2Q0B2</accession>
<dbReference type="AlphaFoldDB" id="A0A6L2Q0B2"/>
<sequence length="162" mass="18721">MFADDTSALITNKNLKEFKNTSNVVLTHITKWFHANQLIFNMVKTNIVKFPPTNTVCNPLIIEYAGKVLTEVNNFKFLGLQIDKRLNWWRHVEQILPKLSTASYTIRKLAHGLNIDVLKIVYFANFQSVVEYGIIFWGHSPNISHIFFAPKESNKNYGGCRF</sequence>
<organism evidence="1 2">
    <name type="scientific">Coptotermes formosanus</name>
    <name type="common">Formosan subterranean termite</name>
    <dbReference type="NCBI Taxonomy" id="36987"/>
    <lineage>
        <taxon>Eukaryota</taxon>
        <taxon>Metazoa</taxon>
        <taxon>Ecdysozoa</taxon>
        <taxon>Arthropoda</taxon>
        <taxon>Hexapoda</taxon>
        <taxon>Insecta</taxon>
        <taxon>Pterygota</taxon>
        <taxon>Neoptera</taxon>
        <taxon>Polyneoptera</taxon>
        <taxon>Dictyoptera</taxon>
        <taxon>Blattodea</taxon>
        <taxon>Blattoidea</taxon>
        <taxon>Termitoidae</taxon>
        <taxon>Rhinotermitidae</taxon>
        <taxon>Coptotermes</taxon>
    </lineage>
</organism>
<name>A0A6L2Q0B2_COPFO</name>
<evidence type="ECO:0000313" key="2">
    <source>
        <dbReference type="Proteomes" id="UP000502823"/>
    </source>
</evidence>
<evidence type="ECO:0008006" key="3">
    <source>
        <dbReference type="Google" id="ProtNLM"/>
    </source>
</evidence>
<dbReference type="InParanoid" id="A0A6L2Q0B2"/>
<dbReference type="OrthoDB" id="414730at2759"/>
<comment type="caution">
    <text evidence="1">The sequence shown here is derived from an EMBL/GenBank/DDBJ whole genome shotgun (WGS) entry which is preliminary data.</text>
</comment>
<evidence type="ECO:0000313" key="1">
    <source>
        <dbReference type="EMBL" id="GFG37002.1"/>
    </source>
</evidence>
<protein>
    <recommendedName>
        <fullName evidence="3">Reverse transcriptase domain-containing protein</fullName>
    </recommendedName>
</protein>